<reference evidence="2" key="1">
    <citation type="submission" date="2022-03" db="EMBL/GenBank/DDBJ databases">
        <authorList>
            <person name="Tunstrom K."/>
        </authorList>
    </citation>
    <scope>NUCLEOTIDE SEQUENCE</scope>
</reference>
<keyword evidence="1" id="KW-0472">Membrane</keyword>
<protein>
    <submittedName>
        <fullName evidence="2">Uncharacterized protein</fullName>
    </submittedName>
</protein>
<dbReference type="AlphaFoldDB" id="A0AAU9TM94"/>
<evidence type="ECO:0000313" key="3">
    <source>
        <dbReference type="Proteomes" id="UP001153954"/>
    </source>
</evidence>
<proteinExistence type="predicted"/>
<name>A0AAU9TM94_EUPED</name>
<evidence type="ECO:0000256" key="1">
    <source>
        <dbReference type="SAM" id="Phobius"/>
    </source>
</evidence>
<keyword evidence="1" id="KW-0812">Transmembrane</keyword>
<organism evidence="2 3">
    <name type="scientific">Euphydryas editha</name>
    <name type="common">Edith's checkerspot</name>
    <dbReference type="NCBI Taxonomy" id="104508"/>
    <lineage>
        <taxon>Eukaryota</taxon>
        <taxon>Metazoa</taxon>
        <taxon>Ecdysozoa</taxon>
        <taxon>Arthropoda</taxon>
        <taxon>Hexapoda</taxon>
        <taxon>Insecta</taxon>
        <taxon>Pterygota</taxon>
        <taxon>Neoptera</taxon>
        <taxon>Endopterygota</taxon>
        <taxon>Lepidoptera</taxon>
        <taxon>Glossata</taxon>
        <taxon>Ditrysia</taxon>
        <taxon>Papilionoidea</taxon>
        <taxon>Nymphalidae</taxon>
        <taxon>Nymphalinae</taxon>
        <taxon>Euphydryas</taxon>
    </lineage>
</organism>
<comment type="caution">
    <text evidence="2">The sequence shown here is derived from an EMBL/GenBank/DDBJ whole genome shotgun (WGS) entry which is preliminary data.</text>
</comment>
<dbReference type="Proteomes" id="UP001153954">
    <property type="component" value="Unassembled WGS sequence"/>
</dbReference>
<dbReference type="EMBL" id="CAKOGL010000007">
    <property type="protein sequence ID" value="CAH2087986.1"/>
    <property type="molecule type" value="Genomic_DNA"/>
</dbReference>
<keyword evidence="3" id="KW-1185">Reference proteome</keyword>
<accession>A0AAU9TM94</accession>
<sequence length="83" mass="9375">MDMSLLETVITSFGVLLTMVLLSCLCCLCMKYSDLKMQRYIVETAKRKGINLDVEKLDPNYRTQSPLANENCTIMVPNVAIIL</sequence>
<evidence type="ECO:0000313" key="2">
    <source>
        <dbReference type="EMBL" id="CAH2087986.1"/>
    </source>
</evidence>
<feature type="transmembrane region" description="Helical" evidence="1">
    <location>
        <begin position="12"/>
        <end position="30"/>
    </location>
</feature>
<gene>
    <name evidence="2" type="ORF">EEDITHA_LOCUS4187</name>
</gene>
<keyword evidence="1" id="KW-1133">Transmembrane helix</keyword>